<dbReference type="Pfam" id="PF02033">
    <property type="entry name" value="RBFA"/>
    <property type="match status" value="1"/>
</dbReference>
<accession>A0A3B1CCJ3</accession>
<dbReference type="EMBL" id="UOGC01000136">
    <property type="protein sequence ID" value="VAX22403.1"/>
    <property type="molecule type" value="Genomic_DNA"/>
</dbReference>
<dbReference type="PROSITE" id="PS01319">
    <property type="entry name" value="RBFA"/>
    <property type="match status" value="1"/>
</dbReference>
<dbReference type="SUPFAM" id="SSF89919">
    <property type="entry name" value="Ribosome-binding factor A, RbfA"/>
    <property type="match status" value="1"/>
</dbReference>
<dbReference type="GO" id="GO:0006364">
    <property type="term" value="P:rRNA processing"/>
    <property type="evidence" value="ECO:0007669"/>
    <property type="project" value="InterPro"/>
</dbReference>
<evidence type="ECO:0000313" key="1">
    <source>
        <dbReference type="EMBL" id="VAX22403.1"/>
    </source>
</evidence>
<proteinExistence type="inferred from homology"/>
<sequence>MKRFHRSDRVSEEIMKEVSAIIRNDMKDPRLGFVSVMRVALSRDLKHATVYFSVYGSDDEKKNTHTALTCGAGFVRSLLAKRLKLRYTPEVIFRLDNSIERGIRINSLLRKVLPEDD</sequence>
<dbReference type="InterPro" id="IPR020053">
    <property type="entry name" value="Ribosome-bd_factorA_CS"/>
</dbReference>
<dbReference type="GO" id="GO:0043024">
    <property type="term" value="F:ribosomal small subunit binding"/>
    <property type="evidence" value="ECO:0007669"/>
    <property type="project" value="TreeGrafter"/>
</dbReference>
<dbReference type="InterPro" id="IPR015946">
    <property type="entry name" value="KH_dom-like_a/b"/>
</dbReference>
<organism evidence="1">
    <name type="scientific">hydrothermal vent metagenome</name>
    <dbReference type="NCBI Taxonomy" id="652676"/>
    <lineage>
        <taxon>unclassified sequences</taxon>
        <taxon>metagenomes</taxon>
        <taxon>ecological metagenomes</taxon>
    </lineage>
</organism>
<dbReference type="NCBIfam" id="TIGR00082">
    <property type="entry name" value="rbfA"/>
    <property type="match status" value="1"/>
</dbReference>
<reference evidence="1" key="1">
    <citation type="submission" date="2018-06" db="EMBL/GenBank/DDBJ databases">
        <authorList>
            <person name="Zhirakovskaya E."/>
        </authorList>
    </citation>
    <scope>NUCLEOTIDE SEQUENCE</scope>
</reference>
<dbReference type="InterPro" id="IPR000238">
    <property type="entry name" value="RbfA"/>
</dbReference>
<dbReference type="Gene3D" id="3.30.300.20">
    <property type="match status" value="1"/>
</dbReference>
<dbReference type="HAMAP" id="MF_00003">
    <property type="entry name" value="RbfA"/>
    <property type="match status" value="1"/>
</dbReference>
<dbReference type="PANTHER" id="PTHR33515:SF1">
    <property type="entry name" value="RIBOSOME-BINDING FACTOR A, CHLOROPLASTIC-RELATED"/>
    <property type="match status" value="1"/>
</dbReference>
<name>A0A3B1CCJ3_9ZZZZ</name>
<gene>
    <name evidence="1" type="ORF">MNBD_NITROSPINAE01-514</name>
</gene>
<dbReference type="AlphaFoldDB" id="A0A3B1CCJ3"/>
<dbReference type="PANTHER" id="PTHR33515">
    <property type="entry name" value="RIBOSOME-BINDING FACTOR A, CHLOROPLASTIC-RELATED"/>
    <property type="match status" value="1"/>
</dbReference>
<protein>
    <submittedName>
        <fullName evidence="1">Ribosome-binding factor A</fullName>
    </submittedName>
</protein>
<dbReference type="GO" id="GO:0005829">
    <property type="term" value="C:cytosol"/>
    <property type="evidence" value="ECO:0007669"/>
    <property type="project" value="TreeGrafter"/>
</dbReference>
<feature type="non-terminal residue" evidence="1">
    <location>
        <position position="117"/>
    </location>
</feature>
<dbReference type="InterPro" id="IPR023799">
    <property type="entry name" value="RbfA_dom_sf"/>
</dbReference>